<reference evidence="5 6" key="1">
    <citation type="submission" date="2017-03" db="EMBL/GenBank/DDBJ databases">
        <authorList>
            <person name="Afonso C.L."/>
            <person name="Miller P.J."/>
            <person name="Scott M.A."/>
            <person name="Spackman E."/>
            <person name="Goraichik I."/>
            <person name="Dimitrov K.M."/>
            <person name="Suarez D.L."/>
            <person name="Swayne D.E."/>
        </authorList>
    </citation>
    <scope>NUCLEOTIDE SEQUENCE [LARGE SCALE GENOMIC DNA]</scope>
    <source>
        <strain evidence="5 6">CECT 7023</strain>
    </source>
</reference>
<protein>
    <submittedName>
        <fullName evidence="5">Catabolite control protein A</fullName>
    </submittedName>
</protein>
<dbReference type="Gene3D" id="3.40.50.2300">
    <property type="match status" value="2"/>
</dbReference>
<dbReference type="InterPro" id="IPR028082">
    <property type="entry name" value="Peripla_BP_I"/>
</dbReference>
<dbReference type="OrthoDB" id="9805774at2"/>
<dbReference type="CDD" id="cd06307">
    <property type="entry name" value="PBP1_sugar_binding"/>
    <property type="match status" value="1"/>
</dbReference>
<dbReference type="PROSITE" id="PS00356">
    <property type="entry name" value="HTH_LACI_1"/>
    <property type="match status" value="1"/>
</dbReference>
<keyword evidence="1" id="KW-0805">Transcription regulation</keyword>
<dbReference type="PANTHER" id="PTHR30146">
    <property type="entry name" value="LACI-RELATED TRANSCRIPTIONAL REPRESSOR"/>
    <property type="match status" value="1"/>
</dbReference>
<dbReference type="Pfam" id="PF00356">
    <property type="entry name" value="LacI"/>
    <property type="match status" value="1"/>
</dbReference>
<evidence type="ECO:0000313" key="5">
    <source>
        <dbReference type="EMBL" id="SLN29081.1"/>
    </source>
</evidence>
<keyword evidence="2" id="KW-0238">DNA-binding</keyword>
<dbReference type="InterPro" id="IPR025997">
    <property type="entry name" value="SBP_2_dom"/>
</dbReference>
<keyword evidence="6" id="KW-1185">Reference proteome</keyword>
<dbReference type="Gene3D" id="1.10.260.40">
    <property type="entry name" value="lambda repressor-like DNA-binding domains"/>
    <property type="match status" value="1"/>
</dbReference>
<dbReference type="GO" id="GO:0003700">
    <property type="term" value="F:DNA-binding transcription factor activity"/>
    <property type="evidence" value="ECO:0007669"/>
    <property type="project" value="TreeGrafter"/>
</dbReference>
<dbReference type="Proteomes" id="UP000193900">
    <property type="component" value="Unassembled WGS sequence"/>
</dbReference>
<evidence type="ECO:0000256" key="1">
    <source>
        <dbReference type="ARBA" id="ARBA00023015"/>
    </source>
</evidence>
<dbReference type="SUPFAM" id="SSF53822">
    <property type="entry name" value="Periplasmic binding protein-like I"/>
    <property type="match status" value="1"/>
</dbReference>
<dbReference type="CDD" id="cd01392">
    <property type="entry name" value="HTH_LacI"/>
    <property type="match status" value="1"/>
</dbReference>
<dbReference type="PROSITE" id="PS50932">
    <property type="entry name" value="HTH_LACI_2"/>
    <property type="match status" value="1"/>
</dbReference>
<keyword evidence="3" id="KW-0804">Transcription</keyword>
<dbReference type="SMART" id="SM00354">
    <property type="entry name" value="HTH_LACI"/>
    <property type="match status" value="1"/>
</dbReference>
<sequence length="343" mass="37218">MARRPTLKDVAREADVSIATVNRAIKGTPNVREETVRKVSDAAHRIGYHGVGLLSQRLRTDLPEVRLGFVLHKQKQAFYQEFAEEITRQAAAYGAARCKVRIVFLSSQSPGDVAAALREISGQVDAVAATSVNHQSVTDAVAELHNGGTPCFALLSDFGQGVRTTYIGLNNLKIGRGAARMLSVASRNKGKLALFVGGYRWHGHELRETGFRSFFREHPDDLHVLDTLVNLETRQLTYEATLALLARHGDLAGLYVAGGGMEGAIAALREERAPGQVALVVNELTPESRRAIIDGYVTMIIRTPLATLCHTLVGQMAAVVANPDHALPGQTFLDPVITLPEFL</sequence>
<evidence type="ECO:0000313" key="6">
    <source>
        <dbReference type="Proteomes" id="UP000193900"/>
    </source>
</evidence>
<feature type="domain" description="HTH lacI-type" evidence="4">
    <location>
        <begin position="5"/>
        <end position="60"/>
    </location>
</feature>
<dbReference type="InterPro" id="IPR000843">
    <property type="entry name" value="HTH_LacI"/>
</dbReference>
<dbReference type="AlphaFoldDB" id="A0A1Y5S3C5"/>
<name>A0A1Y5S3C5_9RHOB</name>
<gene>
    <name evidence="5" type="primary">ccpA_3</name>
    <name evidence="5" type="ORF">ROA7023_01007</name>
</gene>
<dbReference type="InterPro" id="IPR010982">
    <property type="entry name" value="Lambda_DNA-bd_dom_sf"/>
</dbReference>
<dbReference type="SUPFAM" id="SSF47413">
    <property type="entry name" value="lambda repressor-like DNA-binding domains"/>
    <property type="match status" value="1"/>
</dbReference>
<dbReference type="EMBL" id="FWFZ01000003">
    <property type="protein sequence ID" value="SLN29081.1"/>
    <property type="molecule type" value="Genomic_DNA"/>
</dbReference>
<evidence type="ECO:0000256" key="2">
    <source>
        <dbReference type="ARBA" id="ARBA00023125"/>
    </source>
</evidence>
<dbReference type="GO" id="GO:0000976">
    <property type="term" value="F:transcription cis-regulatory region binding"/>
    <property type="evidence" value="ECO:0007669"/>
    <property type="project" value="TreeGrafter"/>
</dbReference>
<dbReference type="PANTHER" id="PTHR30146:SF152">
    <property type="entry name" value="TRANSCRIPTIONAL REGULATORY PROTEIN"/>
    <property type="match status" value="1"/>
</dbReference>
<dbReference type="RefSeq" id="WP_085877907.1">
    <property type="nucleotide sequence ID" value="NZ_FWFZ01000003.1"/>
</dbReference>
<dbReference type="Pfam" id="PF13407">
    <property type="entry name" value="Peripla_BP_4"/>
    <property type="match status" value="1"/>
</dbReference>
<accession>A0A1Y5S3C5</accession>
<proteinExistence type="predicted"/>
<organism evidence="5 6">
    <name type="scientific">Roseisalinus antarcticus</name>
    <dbReference type="NCBI Taxonomy" id="254357"/>
    <lineage>
        <taxon>Bacteria</taxon>
        <taxon>Pseudomonadati</taxon>
        <taxon>Pseudomonadota</taxon>
        <taxon>Alphaproteobacteria</taxon>
        <taxon>Rhodobacterales</taxon>
        <taxon>Roseobacteraceae</taxon>
        <taxon>Roseisalinus</taxon>
    </lineage>
</organism>
<evidence type="ECO:0000256" key="3">
    <source>
        <dbReference type="ARBA" id="ARBA00023163"/>
    </source>
</evidence>
<evidence type="ECO:0000259" key="4">
    <source>
        <dbReference type="PROSITE" id="PS50932"/>
    </source>
</evidence>